<dbReference type="Gene3D" id="1.20.58.1540">
    <property type="entry name" value="Actin interacting protein 3, C-terminal domain"/>
    <property type="match status" value="1"/>
</dbReference>
<feature type="compositionally biased region" description="Polar residues" evidence="2">
    <location>
        <begin position="219"/>
        <end position="228"/>
    </location>
</feature>
<keyword evidence="6" id="KW-1185">Reference proteome</keyword>
<feature type="compositionally biased region" description="Low complexity" evidence="2">
    <location>
        <begin position="329"/>
        <end position="352"/>
    </location>
</feature>
<dbReference type="PANTHER" id="PTHR22741">
    <property type="entry name" value="P140CAP/SNIP-RELATED"/>
    <property type="match status" value="1"/>
</dbReference>
<protein>
    <recommendedName>
        <fullName evidence="3">Actin interacting protein 3 C-terminal domain-containing protein</fullName>
    </recommendedName>
</protein>
<evidence type="ECO:0000256" key="1">
    <source>
        <dbReference type="ARBA" id="ARBA00023054"/>
    </source>
</evidence>
<reference evidence="4 6" key="2">
    <citation type="journal article" date="2013" name="Nature">
        <title>Insights into bilaterian evolution from three spiralian genomes.</title>
        <authorList>
            <person name="Simakov O."/>
            <person name="Marletaz F."/>
            <person name="Cho S.J."/>
            <person name="Edsinger-Gonzales E."/>
            <person name="Havlak P."/>
            <person name="Hellsten U."/>
            <person name="Kuo D.H."/>
            <person name="Larsson T."/>
            <person name="Lv J."/>
            <person name="Arendt D."/>
            <person name="Savage R."/>
            <person name="Osoegawa K."/>
            <person name="de Jong P."/>
            <person name="Grimwood J."/>
            <person name="Chapman J.A."/>
            <person name="Shapiro H."/>
            <person name="Aerts A."/>
            <person name="Otillar R.P."/>
            <person name="Terry A.Y."/>
            <person name="Boore J.L."/>
            <person name="Grigoriev I.V."/>
            <person name="Lindberg D.R."/>
            <person name="Seaver E.C."/>
            <person name="Weisblat D.A."/>
            <person name="Putnam N.H."/>
            <person name="Rokhsar D.S."/>
        </authorList>
    </citation>
    <scope>NUCLEOTIDE SEQUENCE</scope>
    <source>
        <strain evidence="4 6">I ESC-2004</strain>
    </source>
</reference>
<dbReference type="PANTHER" id="PTHR22741:SF10">
    <property type="entry name" value="COILED-COIL DOMAIN-CONTAINING PROTEIN CG32809"/>
    <property type="match status" value="1"/>
</dbReference>
<dbReference type="STRING" id="283909.R7U3Q3"/>
<dbReference type="AlphaFoldDB" id="R7U3Q3"/>
<feature type="region of interest" description="Disordered" evidence="2">
    <location>
        <begin position="725"/>
        <end position="891"/>
    </location>
</feature>
<feature type="compositionally biased region" description="Pro residues" evidence="2">
    <location>
        <begin position="234"/>
        <end position="243"/>
    </location>
</feature>
<feature type="region of interest" description="Disordered" evidence="2">
    <location>
        <begin position="321"/>
        <end position="372"/>
    </location>
</feature>
<name>R7U3Q3_CAPTE</name>
<feature type="region of interest" description="Disordered" evidence="2">
    <location>
        <begin position="118"/>
        <end position="154"/>
    </location>
</feature>
<dbReference type="Proteomes" id="UP000014760">
    <property type="component" value="Unassembled WGS sequence"/>
</dbReference>
<sequence length="949" mass="103915">MTPPRNADPELDIYFGQVFLTFRNETKRALLPNELTSIDTIRALFVRSFPDALSMQLFESAAKRIYILEAATSVFYELDDLRDVRDKSVLKVIERTGALPPAPPSPLRSPALRRTEMLGSSGAFPGYDSDSSTRSAPVNGPRSPAHGRPPASPRLFHYEVKKTSCDLKSGGNVFRDQVPSKVGSLPVQPNYMSMEQIRRQAASRGAPWSPTRGRGSGESAPSRSNQSSPQRTPLLPPGVPPNPQRHSVAYLPDQGGVYGHIPMQQSRSYHDYPDADGASSQSGSITPTHDNKETKVRMEKMEVQLANLQAWVEHAAQCKAKSVPTSEGGSVRSVASAVSGSSSSVKSKSNNSTPTFESPGQPGMSDLSSATPQPFISVDLQNSVSSLHKKAVELKAELARLREAQLSNQQTMRHMIEETFAKIKETMATVAPSNPAPASGASKRDTVNHLVNEYKNESQRVNKDLGDLVASVEELRIDVLNKKCRVNLSEVESMALALSHISKSLADLKSKFPSLSDNMKTVMAAEIEEVVSEEKFIKEEPDNLDNSLKKCKKLTSTLFTLKRLAAVQDQRPPQIPQFKTDKAADRNELMGNIMAMVPDHEARLQSLQATEQSRERKMKIVAGSESLKFSKSIEIAQKQLKETHNITANELRQEKLLSEIYSTVKKVYEEPAQKAVEKLYEEPTQLKNDVPKKPPRTMEYGSSDESVNVSAISAVVSAGNSRMATFTSNESSSPKPVVAEINPMTSTPKNHVTFSGTVVEITDSKAGGGKKVPPPPPPRKSSAKLSSPVSKIQQMPLPPTPESPPTYENLDTLRQKKQRPKSSEVVREKSSVGNRPRSDGPTIQDLYAKVQQQNKNGGDTTEDSGGSSSSLDSQKGGKRPESSAIPQRKVSCEESAYCTVKEVAYKNNGQNVAQLQKSLFNGGQKSVARQPDVTKQRTMSKNHEETEIY</sequence>
<organism evidence="4">
    <name type="scientific">Capitella teleta</name>
    <name type="common">Polychaete worm</name>
    <dbReference type="NCBI Taxonomy" id="283909"/>
    <lineage>
        <taxon>Eukaryota</taxon>
        <taxon>Metazoa</taxon>
        <taxon>Spiralia</taxon>
        <taxon>Lophotrochozoa</taxon>
        <taxon>Annelida</taxon>
        <taxon>Polychaeta</taxon>
        <taxon>Sedentaria</taxon>
        <taxon>Scolecida</taxon>
        <taxon>Capitellidae</taxon>
        <taxon>Capitella</taxon>
    </lineage>
</organism>
<dbReference type="GO" id="GO:0005519">
    <property type="term" value="F:cytoskeletal regulatory protein binding"/>
    <property type="evidence" value="ECO:0007669"/>
    <property type="project" value="InterPro"/>
</dbReference>
<proteinExistence type="predicted"/>
<accession>R7U3Q3</accession>
<dbReference type="OrthoDB" id="6022652at2759"/>
<dbReference type="EMBL" id="AMQN01009626">
    <property type="status" value="NOT_ANNOTATED_CDS"/>
    <property type="molecule type" value="Genomic_DNA"/>
</dbReference>
<evidence type="ECO:0000313" key="5">
    <source>
        <dbReference type="EnsemblMetazoa" id="CapteP225571"/>
    </source>
</evidence>
<reference evidence="5" key="3">
    <citation type="submission" date="2015-06" db="UniProtKB">
        <authorList>
            <consortium name="EnsemblMetazoa"/>
        </authorList>
    </citation>
    <scope>IDENTIFICATION</scope>
</reference>
<evidence type="ECO:0000313" key="4">
    <source>
        <dbReference type="EMBL" id="ELU00619.1"/>
    </source>
</evidence>
<evidence type="ECO:0000256" key="2">
    <source>
        <dbReference type="SAM" id="MobiDB-lite"/>
    </source>
</evidence>
<keyword evidence="1" id="KW-0175">Coiled coil</keyword>
<reference evidence="6" key="1">
    <citation type="submission" date="2012-12" db="EMBL/GenBank/DDBJ databases">
        <authorList>
            <person name="Hellsten U."/>
            <person name="Grimwood J."/>
            <person name="Chapman J.A."/>
            <person name="Shapiro H."/>
            <person name="Aerts A."/>
            <person name="Otillar R.P."/>
            <person name="Terry A.Y."/>
            <person name="Boore J.L."/>
            <person name="Simakov O."/>
            <person name="Marletaz F."/>
            <person name="Cho S.-J."/>
            <person name="Edsinger-Gonzales E."/>
            <person name="Havlak P."/>
            <person name="Kuo D.-H."/>
            <person name="Larsson T."/>
            <person name="Lv J."/>
            <person name="Arendt D."/>
            <person name="Savage R."/>
            <person name="Osoegawa K."/>
            <person name="de Jong P."/>
            <person name="Lindberg D.R."/>
            <person name="Seaver E.C."/>
            <person name="Weisblat D.A."/>
            <person name="Putnam N.H."/>
            <person name="Grigoriev I.V."/>
            <person name="Rokhsar D.S."/>
        </authorList>
    </citation>
    <scope>NUCLEOTIDE SEQUENCE</scope>
    <source>
        <strain evidence="6">I ESC-2004</strain>
    </source>
</reference>
<evidence type="ECO:0000259" key="3">
    <source>
        <dbReference type="SMART" id="SM00806"/>
    </source>
</evidence>
<dbReference type="InterPro" id="IPR005613">
    <property type="entry name" value="AIP3_C"/>
</dbReference>
<feature type="compositionally biased region" description="Basic and acidic residues" evidence="2">
    <location>
        <begin position="821"/>
        <end position="830"/>
    </location>
</feature>
<feature type="compositionally biased region" description="Low complexity" evidence="2">
    <location>
        <begin position="857"/>
        <end position="874"/>
    </location>
</feature>
<dbReference type="InterPro" id="IPR022782">
    <property type="entry name" value="AIP3-like_C"/>
</dbReference>
<feature type="region of interest" description="Disordered" evidence="2">
    <location>
        <begin position="167"/>
        <end position="290"/>
    </location>
</feature>
<dbReference type="GO" id="GO:0005737">
    <property type="term" value="C:cytoplasm"/>
    <property type="evidence" value="ECO:0007669"/>
    <property type="project" value="TreeGrafter"/>
</dbReference>
<dbReference type="FunCoup" id="R7U3Q3">
    <property type="interactions" value="125"/>
</dbReference>
<dbReference type="EnsemblMetazoa" id="CapteT225571">
    <property type="protein sequence ID" value="CapteP225571"/>
    <property type="gene ID" value="CapteG225571"/>
</dbReference>
<dbReference type="SMART" id="SM00806">
    <property type="entry name" value="AIP3"/>
    <property type="match status" value="1"/>
</dbReference>
<dbReference type="OMA" id="RRYTCAT"/>
<dbReference type="EMBL" id="KB305828">
    <property type="protein sequence ID" value="ELU00619.1"/>
    <property type="molecule type" value="Genomic_DNA"/>
</dbReference>
<feature type="compositionally biased region" description="Polar residues" evidence="2">
    <location>
        <begin position="725"/>
        <end position="734"/>
    </location>
</feature>
<feature type="compositionally biased region" description="Polar residues" evidence="2">
    <location>
        <begin position="278"/>
        <end position="288"/>
    </location>
</feature>
<evidence type="ECO:0000313" key="6">
    <source>
        <dbReference type="Proteomes" id="UP000014760"/>
    </source>
</evidence>
<gene>
    <name evidence="4" type="ORF">CAPTEDRAFT_225571</name>
</gene>
<dbReference type="Pfam" id="PF03915">
    <property type="entry name" value="AIP3"/>
    <property type="match status" value="2"/>
</dbReference>
<dbReference type="HOGENOM" id="CLU_310190_0_0_1"/>
<feature type="domain" description="Actin interacting protein 3 C-terminal" evidence="3">
    <location>
        <begin position="257"/>
        <end position="645"/>
    </location>
</feature>
<dbReference type="InterPro" id="IPR051825">
    <property type="entry name" value="SRCIN1"/>
</dbReference>
<feature type="compositionally biased region" description="Polar residues" evidence="2">
    <location>
        <begin position="743"/>
        <end position="756"/>
    </location>
</feature>
<feature type="region of interest" description="Disordered" evidence="2">
    <location>
        <begin position="922"/>
        <end position="949"/>
    </location>
</feature>